<dbReference type="Pfam" id="PF07715">
    <property type="entry name" value="Plug"/>
    <property type="match status" value="1"/>
</dbReference>
<keyword evidence="4 14" id="KW-1134">Transmembrane beta strand</keyword>
<dbReference type="GO" id="GO:0015344">
    <property type="term" value="F:siderophore uptake transmembrane transporter activity"/>
    <property type="evidence" value="ECO:0007669"/>
    <property type="project" value="TreeGrafter"/>
</dbReference>
<dbReference type="CDD" id="cd01347">
    <property type="entry name" value="ligand_gated_channel"/>
    <property type="match status" value="1"/>
</dbReference>
<dbReference type="InterPro" id="IPR010105">
    <property type="entry name" value="TonB_sidphr_rcpt"/>
</dbReference>
<evidence type="ECO:0000256" key="5">
    <source>
        <dbReference type="ARBA" id="ARBA00022496"/>
    </source>
</evidence>
<evidence type="ECO:0000256" key="9">
    <source>
        <dbReference type="ARBA" id="ARBA00023065"/>
    </source>
</evidence>
<evidence type="ECO:0000256" key="12">
    <source>
        <dbReference type="ARBA" id="ARBA00023170"/>
    </source>
</evidence>
<keyword evidence="7" id="KW-0732">Signal</keyword>
<evidence type="ECO:0000256" key="3">
    <source>
        <dbReference type="ARBA" id="ARBA00022448"/>
    </source>
</evidence>
<comment type="caution">
    <text evidence="17">The sequence shown here is derived from an EMBL/GenBank/DDBJ whole genome shotgun (WGS) entry which is preliminary data.</text>
</comment>
<keyword evidence="8" id="KW-0408">Iron</keyword>
<keyword evidence="11 14" id="KW-0472">Membrane</keyword>
<evidence type="ECO:0000256" key="6">
    <source>
        <dbReference type="ARBA" id="ARBA00022692"/>
    </source>
</evidence>
<keyword evidence="5" id="KW-0410">Iron transport</keyword>
<dbReference type="Gene3D" id="3.55.50.30">
    <property type="match status" value="1"/>
</dbReference>
<evidence type="ECO:0000256" key="2">
    <source>
        <dbReference type="ARBA" id="ARBA00009810"/>
    </source>
</evidence>
<evidence type="ECO:0000256" key="11">
    <source>
        <dbReference type="ARBA" id="ARBA00023136"/>
    </source>
</evidence>
<gene>
    <name evidence="17" type="ORF">KYC_04797</name>
</gene>
<evidence type="ECO:0000256" key="10">
    <source>
        <dbReference type="ARBA" id="ARBA00023077"/>
    </source>
</evidence>
<dbReference type="Gene3D" id="2.170.130.10">
    <property type="entry name" value="TonB-dependent receptor, plug domain"/>
    <property type="match status" value="1"/>
</dbReference>
<dbReference type="GO" id="GO:0015891">
    <property type="term" value="P:siderophore transport"/>
    <property type="evidence" value="ECO:0007669"/>
    <property type="project" value="InterPro"/>
</dbReference>
<keyword evidence="13 14" id="KW-0998">Cell outer membrane</keyword>
<evidence type="ECO:0000256" key="4">
    <source>
        <dbReference type="ARBA" id="ARBA00022452"/>
    </source>
</evidence>
<dbReference type="PATRIC" id="fig|477184.5.peg.947"/>
<comment type="similarity">
    <text evidence="2 14 15">Belongs to the TonB-dependent receptor family.</text>
</comment>
<dbReference type="InterPro" id="IPR037066">
    <property type="entry name" value="Plug_dom_sf"/>
</dbReference>
<dbReference type="GO" id="GO:0009279">
    <property type="term" value="C:cell outer membrane"/>
    <property type="evidence" value="ECO:0007669"/>
    <property type="project" value="UniProtKB-SubCell"/>
</dbReference>
<comment type="subcellular location">
    <subcellularLocation>
        <location evidence="1 14">Cell outer membrane</location>
        <topology evidence="1 14">Multi-pass membrane protein</topology>
    </subcellularLocation>
</comment>
<dbReference type="Proteomes" id="UP000003113">
    <property type="component" value="Unassembled WGS sequence"/>
</dbReference>
<dbReference type="RefSeq" id="WP_008159367.1">
    <property type="nucleotide sequence ID" value="NZ_AGUF01000021.1"/>
</dbReference>
<dbReference type="OrthoDB" id="174652at2"/>
<protein>
    <submittedName>
        <fullName evidence="17">TonB-dependent siderophore receptor</fullName>
    </submittedName>
</protein>
<evidence type="ECO:0000256" key="14">
    <source>
        <dbReference type="PROSITE-ProRule" id="PRU01360"/>
    </source>
</evidence>
<keyword evidence="10 15" id="KW-0798">TonB box</keyword>
<dbReference type="PANTHER" id="PTHR32552">
    <property type="entry name" value="FERRICHROME IRON RECEPTOR-RELATED"/>
    <property type="match status" value="1"/>
</dbReference>
<dbReference type="InterPro" id="IPR036942">
    <property type="entry name" value="Beta-barrel_TonB_sf"/>
</dbReference>
<dbReference type="InterPro" id="IPR000531">
    <property type="entry name" value="Beta-barrel_TonB"/>
</dbReference>
<evidence type="ECO:0000256" key="8">
    <source>
        <dbReference type="ARBA" id="ARBA00023004"/>
    </source>
</evidence>
<keyword evidence="12 17" id="KW-0675">Receptor</keyword>
<keyword evidence="6 14" id="KW-0812">Transmembrane</keyword>
<proteinExistence type="inferred from homology"/>
<name>H0F2H1_9BURK</name>
<evidence type="ECO:0000256" key="13">
    <source>
        <dbReference type="ARBA" id="ARBA00023237"/>
    </source>
</evidence>
<evidence type="ECO:0000259" key="16">
    <source>
        <dbReference type="SMART" id="SM00965"/>
    </source>
</evidence>
<dbReference type="Pfam" id="PF07660">
    <property type="entry name" value="STN"/>
    <property type="match status" value="1"/>
</dbReference>
<dbReference type="SMART" id="SM00965">
    <property type="entry name" value="STN"/>
    <property type="match status" value="1"/>
</dbReference>
<sequence length="800" mass="87039">MKTEVQRKARDSRAPLAVGALAISIALGLGIAPPPAHAQDAAVHVSIPAQPLGQALLQLGRLTSLQIFYAQDLVQGLHAPAISGTLTPEQALQQLLRGSNLEYSRQGNNVTLSRPAGAGAAVLAPVTVDGRYGATTEGTGTYTVRETAAATGLRLSPRETPQSVSVVTRQQIEDQNLTTLGESFKSVTGIVTSTSDVDRTDIHSRGFFVDTYQYDGIPVSTKNDFFGTSNFDPILYDRIEVVRGATGLMTGAGNPGASVNLVRKRASSKVFTGALGVGVGSWDHHRATVDLSTPLNENGSVRARVSGMMEERDSYLDRYHTRNRAMLFTAEADLTANTTVRIGFEHQAKRPTEVTWGGLPMLYSDGSPADWSRHFSIGAYWTNWNTTSDTVYAGIDHEFANGWTLTANASRLDSKYNSKLLYLLGQPDRVTGEGLGAFANRSRQEFDQNSGSLQASGPFELFGRRHEAVIGLVGSSSRHRAGNYPPLETSPIGNIFAWDGSYPEPTWGEFYSLPTEVTRQTALYGAVRLSLSDSLKLIVGGRQTRWKRDNGADSMRHNEFTPYAGLVYDFNEVYSGYVSYTDIFQPQSYRDANGGFLDPVVGKSYETGVKADYFEGRLTTALSIFRIEQDNVAERDGENFVPGTSEFAYRGAKGLTSEGFELQASGELTPGWQLSAGFSRALVRNPDGSRYTPYRPQNLAHLFTTYVVPGTSGKLTVGGGVQWRSAVYIDQTTSSGVKARREQGSVTIANLMATYRFTPNLSAQLNVNNLFDKKYFNLTGDGQGFYGSPTKAMLTVKYAF</sequence>
<dbReference type="SUPFAM" id="SSF56935">
    <property type="entry name" value="Porins"/>
    <property type="match status" value="1"/>
</dbReference>
<dbReference type="eggNOG" id="COG4773">
    <property type="taxonomic scope" value="Bacteria"/>
</dbReference>
<reference evidence="17 18" key="1">
    <citation type="journal article" date="2012" name="J. Bacteriol.">
        <title>Genome sequence of the highly efficient arsenite-oxidizing bacterium Achromobacter arsenitoxydans SY8.</title>
        <authorList>
            <person name="Li X."/>
            <person name="Hu Y."/>
            <person name="Gong J."/>
            <person name="Lin Y."/>
            <person name="Johnstone L."/>
            <person name="Rensing C."/>
            <person name="Wang G."/>
        </authorList>
    </citation>
    <scope>NUCLEOTIDE SEQUENCE [LARGE SCALE GENOMIC DNA]</scope>
    <source>
        <strain evidence="17 18">SY8</strain>
    </source>
</reference>
<feature type="domain" description="Secretin/TonB short N-terminal" evidence="16">
    <location>
        <begin position="65"/>
        <end position="115"/>
    </location>
</feature>
<dbReference type="InterPro" id="IPR012910">
    <property type="entry name" value="Plug_dom"/>
</dbReference>
<dbReference type="PROSITE" id="PS52016">
    <property type="entry name" value="TONB_DEPENDENT_REC_3"/>
    <property type="match status" value="1"/>
</dbReference>
<dbReference type="NCBIfam" id="TIGR01783">
    <property type="entry name" value="TonB-siderophor"/>
    <property type="match status" value="1"/>
</dbReference>
<dbReference type="EMBL" id="AGUF01000021">
    <property type="protein sequence ID" value="EHK67582.1"/>
    <property type="molecule type" value="Genomic_DNA"/>
</dbReference>
<evidence type="ECO:0000256" key="7">
    <source>
        <dbReference type="ARBA" id="ARBA00022729"/>
    </source>
</evidence>
<keyword evidence="3 14" id="KW-0813">Transport</keyword>
<accession>H0F2H1</accession>
<dbReference type="Pfam" id="PF00593">
    <property type="entry name" value="TonB_dep_Rec_b-barrel"/>
    <property type="match status" value="1"/>
</dbReference>
<dbReference type="STRING" id="477184.KYC_04797"/>
<dbReference type="AlphaFoldDB" id="H0F2H1"/>
<evidence type="ECO:0000256" key="15">
    <source>
        <dbReference type="RuleBase" id="RU003357"/>
    </source>
</evidence>
<dbReference type="Gene3D" id="2.40.170.20">
    <property type="entry name" value="TonB-dependent receptor, beta-barrel domain"/>
    <property type="match status" value="1"/>
</dbReference>
<dbReference type="InterPro" id="IPR011662">
    <property type="entry name" value="Secretin/TonB_short_N"/>
</dbReference>
<dbReference type="PANTHER" id="PTHR32552:SF74">
    <property type="entry name" value="HYDROXAMATE SIDEROPHORE RECEPTOR FHUE"/>
    <property type="match status" value="1"/>
</dbReference>
<dbReference type="InterPro" id="IPR039426">
    <property type="entry name" value="TonB-dep_rcpt-like"/>
</dbReference>
<dbReference type="GO" id="GO:0038023">
    <property type="term" value="F:signaling receptor activity"/>
    <property type="evidence" value="ECO:0007669"/>
    <property type="project" value="InterPro"/>
</dbReference>
<evidence type="ECO:0000313" key="17">
    <source>
        <dbReference type="EMBL" id="EHK67582.1"/>
    </source>
</evidence>
<keyword evidence="9" id="KW-0406">Ion transport</keyword>
<evidence type="ECO:0000256" key="1">
    <source>
        <dbReference type="ARBA" id="ARBA00004571"/>
    </source>
</evidence>
<evidence type="ECO:0000313" key="18">
    <source>
        <dbReference type="Proteomes" id="UP000003113"/>
    </source>
</evidence>
<keyword evidence="18" id="KW-1185">Reference proteome</keyword>
<organism evidence="17 18">
    <name type="scientific">Achromobacter arsenitoxydans SY8</name>
    <dbReference type="NCBI Taxonomy" id="477184"/>
    <lineage>
        <taxon>Bacteria</taxon>
        <taxon>Pseudomonadati</taxon>
        <taxon>Pseudomonadota</taxon>
        <taxon>Betaproteobacteria</taxon>
        <taxon>Burkholderiales</taxon>
        <taxon>Alcaligenaceae</taxon>
        <taxon>Achromobacter</taxon>
    </lineage>
</organism>
<dbReference type="FunFam" id="2.170.130.10:FF:000010">
    <property type="entry name" value="Ferripyoverdine receptor"/>
    <property type="match status" value="1"/>
</dbReference>